<dbReference type="InterPro" id="IPR036390">
    <property type="entry name" value="WH_DNA-bd_sf"/>
</dbReference>
<protein>
    <submittedName>
        <fullName evidence="2">Transcriptional regulator</fullName>
    </submittedName>
</protein>
<proteinExistence type="predicted"/>
<dbReference type="PANTHER" id="PTHR38600">
    <property type="entry name" value="TRANSCRIPTIONAL REGULATORY PROTEIN"/>
    <property type="match status" value="1"/>
</dbReference>
<dbReference type="CDD" id="cd00090">
    <property type="entry name" value="HTH_ARSR"/>
    <property type="match status" value="1"/>
</dbReference>
<dbReference type="SUPFAM" id="SSF46785">
    <property type="entry name" value="Winged helix' DNA-binding domain"/>
    <property type="match status" value="1"/>
</dbReference>
<reference evidence="2 3" key="1">
    <citation type="submission" date="2017-10" db="EMBL/GenBank/DDBJ databases">
        <title>Biodiversity and function of Thalassospira species in the particle-attached aromatic-hydrocarbon-degrading consortia from the surface seawater of the China South Sea.</title>
        <authorList>
            <person name="Dong C."/>
            <person name="Liu R."/>
            <person name="Shao Z."/>
        </authorList>
    </citation>
    <scope>NUCLEOTIDE SEQUENCE [LARGE SCALE GENOMIC DNA]</scope>
    <source>
        <strain evidence="2 3">CSC3H3</strain>
    </source>
</reference>
<sequence>MHDAQTLLSQLQALSHPVRLWVVAMLAREGELYVSHLAREAGISRPLMKMHLKKLELAGLVCCESGLAENGKAANFYRVTPFALTLTPETIAQADPDASLAPHQGDRDD</sequence>
<evidence type="ECO:0000313" key="2">
    <source>
        <dbReference type="EMBL" id="AUG53361.1"/>
    </source>
</evidence>
<feature type="domain" description="HTH arsR-type" evidence="1">
    <location>
        <begin position="9"/>
        <end position="87"/>
    </location>
</feature>
<keyword evidence="3" id="KW-1185">Reference proteome</keyword>
<dbReference type="Gene3D" id="1.10.10.10">
    <property type="entry name" value="Winged helix-like DNA-binding domain superfamily/Winged helix DNA-binding domain"/>
    <property type="match status" value="1"/>
</dbReference>
<dbReference type="Proteomes" id="UP000233458">
    <property type="component" value="Chromosome"/>
</dbReference>
<dbReference type="Pfam" id="PF12840">
    <property type="entry name" value="HTH_20"/>
    <property type="match status" value="1"/>
</dbReference>
<dbReference type="PANTHER" id="PTHR38600:SF1">
    <property type="entry name" value="TRANSCRIPTIONAL REGULATORY PROTEIN"/>
    <property type="match status" value="1"/>
</dbReference>
<gene>
    <name evidence="2" type="ORF">CSC3H3_12035</name>
</gene>
<dbReference type="EMBL" id="CP024199">
    <property type="protein sequence ID" value="AUG53361.1"/>
    <property type="molecule type" value="Genomic_DNA"/>
</dbReference>
<accession>A0ABN5FID5</accession>
<organism evidence="2 3">
    <name type="scientific">Thalassospira marina</name>
    <dbReference type="NCBI Taxonomy" id="2048283"/>
    <lineage>
        <taxon>Bacteria</taxon>
        <taxon>Pseudomonadati</taxon>
        <taxon>Pseudomonadota</taxon>
        <taxon>Alphaproteobacteria</taxon>
        <taxon>Rhodospirillales</taxon>
        <taxon>Thalassospiraceae</taxon>
        <taxon>Thalassospira</taxon>
    </lineage>
</organism>
<evidence type="ECO:0000259" key="1">
    <source>
        <dbReference type="SMART" id="SM00418"/>
    </source>
</evidence>
<evidence type="ECO:0000313" key="3">
    <source>
        <dbReference type="Proteomes" id="UP000233458"/>
    </source>
</evidence>
<name>A0ABN5FID5_9PROT</name>
<dbReference type="InterPro" id="IPR001845">
    <property type="entry name" value="HTH_ArsR_DNA-bd_dom"/>
</dbReference>
<dbReference type="InterPro" id="IPR011991">
    <property type="entry name" value="ArsR-like_HTH"/>
</dbReference>
<dbReference type="SMART" id="SM00418">
    <property type="entry name" value="HTH_ARSR"/>
    <property type="match status" value="1"/>
</dbReference>
<dbReference type="RefSeq" id="WP_101284963.1">
    <property type="nucleotide sequence ID" value="NZ_CP024199.1"/>
</dbReference>
<dbReference type="InterPro" id="IPR036388">
    <property type="entry name" value="WH-like_DNA-bd_sf"/>
</dbReference>